<name>A0ABQ9H7L9_9NEOP</name>
<evidence type="ECO:0000313" key="2">
    <source>
        <dbReference type="EMBL" id="KAJ8880306.1"/>
    </source>
</evidence>
<feature type="region of interest" description="Disordered" evidence="1">
    <location>
        <begin position="705"/>
        <end position="733"/>
    </location>
</feature>
<sequence>MRWRDTARLRDTYKSSRLADVVWKAFPIWRRAATCNNTACFSTKRQVRSRVFFLTSYGSYNVVINMCFHGRVNCVVIVAYERAWWLCFNRYAAVRLLASHLGEPGSITGGVAPECLQVGIAPGDATGQRFLPHTHFASPRSALKTSMFRATQALRFISLCYDGVAIRPDVSKFNRDAIVQGCWLKQQESPPSNWEPRNIARGIETIQANGTPLKINIFSPRRRSSMEKQKTDVPTPILGYRNQCNYTPNTCTLKSSLRLARSSLNTPWTTLKQYKTCKESSSESHTARCRVTQATLYGAAADEQKTVARVYTGLWSPACRTTILLILPCSAYATLPSSRVTLNRGGQQFPPLALHPAGVREPPAGRLPRSHGRHFAHPVKMDVQGPHGVTKKKKKSTDFAWPTLPEDCTRAIGITPHERQLQEPPPPTNNQSRKYRPAYDWSCHLLSSGHWIVTPTEDGIQRHDGNTARLARRSDEALEVRVSVARIAPLLLGLGRAGTHSSFLNSLHPHRLSRPRCQETPNLSTKLRYSSGFVVINFRINKLTIGKSSDRILKVLFASDGVQAMPQISLKRHDLGRPAGSIFTPVIASTSMGRPLHGGSIVLLAAGWIQDGREPPLPRTYIELTPASIPLSGGGDFKRAGLACRWSLQPALSHVACQSWLLVTTPHCTRSTGEHVVHSSALSEINNAVGLITLFTHPVSSLASHDGDSGSTGFSRRSPVSPAPSSRRRSIPISSTRIGSQDLDVKSRPNFVAHSRSSVLRFSVIRLPRVPDFGTKRLLLQVSLLASHQDEPDAIPGQVIPGFSHVGIVLDDAAGRRVFSGISRFPHLFILALLHTHLKHSHQLSIPHCKELPKSL</sequence>
<dbReference type="EMBL" id="JARBHB010000006">
    <property type="protein sequence ID" value="KAJ8880306.1"/>
    <property type="molecule type" value="Genomic_DNA"/>
</dbReference>
<evidence type="ECO:0000256" key="1">
    <source>
        <dbReference type="SAM" id="MobiDB-lite"/>
    </source>
</evidence>
<accession>A0ABQ9H7L9</accession>
<dbReference type="Proteomes" id="UP001159363">
    <property type="component" value="Chromosome 5"/>
</dbReference>
<keyword evidence="3" id="KW-1185">Reference proteome</keyword>
<protein>
    <submittedName>
        <fullName evidence="2">Uncharacterized protein</fullName>
    </submittedName>
</protein>
<feature type="compositionally biased region" description="Polar residues" evidence="1">
    <location>
        <begin position="705"/>
        <end position="714"/>
    </location>
</feature>
<gene>
    <name evidence="2" type="ORF">PR048_016772</name>
</gene>
<organism evidence="2 3">
    <name type="scientific">Dryococelus australis</name>
    <dbReference type="NCBI Taxonomy" id="614101"/>
    <lineage>
        <taxon>Eukaryota</taxon>
        <taxon>Metazoa</taxon>
        <taxon>Ecdysozoa</taxon>
        <taxon>Arthropoda</taxon>
        <taxon>Hexapoda</taxon>
        <taxon>Insecta</taxon>
        <taxon>Pterygota</taxon>
        <taxon>Neoptera</taxon>
        <taxon>Polyneoptera</taxon>
        <taxon>Phasmatodea</taxon>
        <taxon>Verophasmatodea</taxon>
        <taxon>Anareolatae</taxon>
        <taxon>Phasmatidae</taxon>
        <taxon>Eurycanthinae</taxon>
        <taxon>Dryococelus</taxon>
    </lineage>
</organism>
<feature type="compositionally biased region" description="Low complexity" evidence="1">
    <location>
        <begin position="715"/>
        <end position="733"/>
    </location>
</feature>
<reference evidence="2 3" key="1">
    <citation type="submission" date="2023-02" db="EMBL/GenBank/DDBJ databases">
        <title>LHISI_Scaffold_Assembly.</title>
        <authorList>
            <person name="Stuart O.P."/>
            <person name="Cleave R."/>
            <person name="Magrath M.J.L."/>
            <person name="Mikheyev A.S."/>
        </authorList>
    </citation>
    <scope>NUCLEOTIDE SEQUENCE [LARGE SCALE GENOMIC DNA]</scope>
    <source>
        <strain evidence="2">Daus_M_001</strain>
        <tissue evidence="2">Leg muscle</tissue>
    </source>
</reference>
<proteinExistence type="predicted"/>
<evidence type="ECO:0000313" key="3">
    <source>
        <dbReference type="Proteomes" id="UP001159363"/>
    </source>
</evidence>
<comment type="caution">
    <text evidence="2">The sequence shown here is derived from an EMBL/GenBank/DDBJ whole genome shotgun (WGS) entry which is preliminary data.</text>
</comment>